<dbReference type="PROSITE" id="PS51779">
    <property type="entry name" value="POTRA"/>
    <property type="match status" value="1"/>
</dbReference>
<keyword evidence="2" id="KW-0812">Transmembrane</keyword>
<sequence>MNTQKKKLLTTMILSAMITCPVWAETSDAGTTGYEPFAEGQNTTVKAAAPLQENERAAVNATVMEKTDATATAAMAGAQSGLTGYETPEELAAIQNGSAVPAAATTPAASSAATPAVTTPAATANTGLTGYETPEEIAARQNGATAAAAPAEEIAPQQAPAETATEENTAAGVLAEPPKGAVPYIGGLGEVQVDSSLPKYPIAILSQAQEAALPYGNLVSDTAMAPYVGKVAASVAISPLPDQAIGEKIKPRLAMRAGDTIDLNYLRHDLNVIGSTGLFSAVVPQVAEIPEGVALTYAVQMNPIVHGIEIKGNESIKTEDLMKAIHVQPETVLNSTILSKDVYEINTMLANSGYLMSHIDSVHIDDQGILHIDMTEGHLEDVIVRGNTKTKTRVITREMRMKKGDVFNKAQASRSVQRIYNTGYFEDVNVRLLPGRKNQNDVIMEIDVAEQKTGTVTIGAGYSQSDGLVGILGLSETNLRGTGDKANINWEFGGHTHSKYNYTFGYTHPWLNDHGDSIGFNIFNREGEYEDYDEKGNSVSQYDKKTSGFNITYGRVRSEYVSDFVTAESKKTEYTGWEGSGYDYNQNHGGDYNFKTDGYLKHNFGRTNSLSWSHVYDNRDNVYDPTSGKRLSFTTTWAGHGLGGDFDYYKFLAEERLYYKVGRSQVIAVRLMGGIADGDMPYNDLFTLGGADTLRGYEDDEFRGNKMYAATIEYRYPIVKKVQGVVFADAGSAWGGTENIPWYHENKGIHYSGGIGFRVTTPIGPIRLDYGVGSEGGKFHFSFGGKF</sequence>
<proteinExistence type="predicted"/>
<dbReference type="eggNOG" id="COG4775">
    <property type="taxonomic scope" value="Bacteria"/>
</dbReference>
<evidence type="ECO:0000313" key="9">
    <source>
        <dbReference type="Proteomes" id="UP000017090"/>
    </source>
</evidence>
<name>U7UFG8_9FIRM</name>
<dbReference type="AlphaFoldDB" id="U7UFG8"/>
<comment type="subcellular location">
    <subcellularLocation>
        <location evidence="1">Membrane</location>
    </subcellularLocation>
</comment>
<dbReference type="PANTHER" id="PTHR12815">
    <property type="entry name" value="SORTING AND ASSEMBLY MACHINERY SAMM50 PROTEIN FAMILY MEMBER"/>
    <property type="match status" value="1"/>
</dbReference>
<keyword evidence="5" id="KW-0998">Cell outer membrane</keyword>
<dbReference type="GO" id="GO:0019867">
    <property type="term" value="C:outer membrane"/>
    <property type="evidence" value="ECO:0007669"/>
    <property type="project" value="InterPro"/>
</dbReference>
<evidence type="ECO:0000256" key="3">
    <source>
        <dbReference type="ARBA" id="ARBA00022729"/>
    </source>
</evidence>
<dbReference type="Gene3D" id="3.10.20.310">
    <property type="entry name" value="membrane protein fhac"/>
    <property type="match status" value="3"/>
</dbReference>
<protein>
    <submittedName>
        <fullName evidence="8">Outer membrane protein, OMP85 family</fullName>
    </submittedName>
</protein>
<feature type="domain" description="POTRA" evidence="7">
    <location>
        <begin position="303"/>
        <end position="377"/>
    </location>
</feature>
<organism evidence="8 9">
    <name type="scientific">Megasphaera vaginalis</name>
    <name type="common">ex Srinivasan et al. 2021</name>
    <dbReference type="NCBI Taxonomy" id="1111454"/>
    <lineage>
        <taxon>Bacteria</taxon>
        <taxon>Bacillati</taxon>
        <taxon>Bacillota</taxon>
        <taxon>Negativicutes</taxon>
        <taxon>Veillonellales</taxon>
        <taxon>Veillonellaceae</taxon>
        <taxon>Megasphaera</taxon>
    </lineage>
</organism>
<dbReference type="PANTHER" id="PTHR12815:SF47">
    <property type="entry name" value="TRANSLOCATION AND ASSEMBLY MODULE SUBUNIT TAMA"/>
    <property type="match status" value="1"/>
</dbReference>
<reference evidence="8 9" key="1">
    <citation type="submission" date="2013-09" db="EMBL/GenBank/DDBJ databases">
        <authorList>
            <person name="Durkin A.S."/>
            <person name="Haft D.R."/>
            <person name="McCorrison J."/>
            <person name="Torralba M."/>
            <person name="Gillis M."/>
            <person name="Haft D.H."/>
            <person name="Methe B."/>
            <person name="Sutton G."/>
            <person name="Nelson K.E."/>
        </authorList>
    </citation>
    <scope>NUCLEOTIDE SEQUENCE [LARGE SCALE GENOMIC DNA]</scope>
    <source>
        <strain evidence="8 9">BV3C16-1</strain>
    </source>
</reference>
<keyword evidence="4" id="KW-0472">Membrane</keyword>
<evidence type="ECO:0000259" key="7">
    <source>
        <dbReference type="PROSITE" id="PS51779"/>
    </source>
</evidence>
<dbReference type="InterPro" id="IPR039910">
    <property type="entry name" value="D15-like"/>
</dbReference>
<feature type="chain" id="PRO_5004688664" evidence="6">
    <location>
        <begin position="25"/>
        <end position="787"/>
    </location>
</feature>
<feature type="signal peptide" evidence="6">
    <location>
        <begin position="1"/>
        <end position="24"/>
    </location>
</feature>
<dbReference type="STRING" id="1111454.HMPREF1250_0848"/>
<evidence type="ECO:0000256" key="5">
    <source>
        <dbReference type="ARBA" id="ARBA00023237"/>
    </source>
</evidence>
<accession>U7UFG8</accession>
<dbReference type="PATRIC" id="fig|1111454.3.peg.1732"/>
<keyword evidence="9" id="KW-1185">Reference proteome</keyword>
<dbReference type="Pfam" id="PF07244">
    <property type="entry name" value="POTRA"/>
    <property type="match status" value="2"/>
</dbReference>
<dbReference type="InterPro" id="IPR010827">
    <property type="entry name" value="BamA/TamA_POTRA"/>
</dbReference>
<evidence type="ECO:0000256" key="2">
    <source>
        <dbReference type="ARBA" id="ARBA00022692"/>
    </source>
</evidence>
<dbReference type="RefSeq" id="WP_023054153.1">
    <property type="nucleotide sequence ID" value="NZ_AWXA01000046.1"/>
</dbReference>
<dbReference type="Gene3D" id="2.40.160.50">
    <property type="entry name" value="membrane protein fhac: a member of the omp85/tpsb transporter family"/>
    <property type="match status" value="1"/>
</dbReference>
<evidence type="ECO:0000256" key="1">
    <source>
        <dbReference type="ARBA" id="ARBA00004370"/>
    </source>
</evidence>
<dbReference type="Proteomes" id="UP000017090">
    <property type="component" value="Unassembled WGS sequence"/>
</dbReference>
<evidence type="ECO:0000256" key="4">
    <source>
        <dbReference type="ARBA" id="ARBA00023136"/>
    </source>
</evidence>
<gene>
    <name evidence="8" type="ORF">HMPREF1250_0848</name>
</gene>
<dbReference type="InterPro" id="IPR034746">
    <property type="entry name" value="POTRA"/>
</dbReference>
<evidence type="ECO:0000256" key="6">
    <source>
        <dbReference type="SAM" id="SignalP"/>
    </source>
</evidence>
<dbReference type="EMBL" id="AWXA01000046">
    <property type="protein sequence ID" value="ERT58142.1"/>
    <property type="molecule type" value="Genomic_DNA"/>
</dbReference>
<comment type="caution">
    <text evidence="8">The sequence shown here is derived from an EMBL/GenBank/DDBJ whole genome shotgun (WGS) entry which is preliminary data.</text>
</comment>
<keyword evidence="3 6" id="KW-0732">Signal</keyword>
<dbReference type="InterPro" id="IPR000184">
    <property type="entry name" value="Bac_surfAg_D15"/>
</dbReference>
<dbReference type="Pfam" id="PF01103">
    <property type="entry name" value="Omp85"/>
    <property type="match status" value="1"/>
</dbReference>
<evidence type="ECO:0000313" key="8">
    <source>
        <dbReference type="EMBL" id="ERT58142.1"/>
    </source>
</evidence>